<dbReference type="RefSeq" id="XP_008717029.1">
    <property type="nucleotide sequence ID" value="XM_008718807.1"/>
</dbReference>
<dbReference type="SUPFAM" id="SSF53474">
    <property type="entry name" value="alpha/beta-Hydrolases"/>
    <property type="match status" value="1"/>
</dbReference>
<dbReference type="eggNOG" id="ENOG502ST7S">
    <property type="taxonomic scope" value="Eukaryota"/>
</dbReference>
<evidence type="ECO:0008006" key="3">
    <source>
        <dbReference type="Google" id="ProtNLM"/>
    </source>
</evidence>
<organism evidence="1 2">
    <name type="scientific">Cyphellophora europaea (strain CBS 101466)</name>
    <name type="common">Phialophora europaea</name>
    <dbReference type="NCBI Taxonomy" id="1220924"/>
    <lineage>
        <taxon>Eukaryota</taxon>
        <taxon>Fungi</taxon>
        <taxon>Dikarya</taxon>
        <taxon>Ascomycota</taxon>
        <taxon>Pezizomycotina</taxon>
        <taxon>Eurotiomycetes</taxon>
        <taxon>Chaetothyriomycetidae</taxon>
        <taxon>Chaetothyriales</taxon>
        <taxon>Cyphellophoraceae</taxon>
        <taxon>Cyphellophora</taxon>
    </lineage>
</organism>
<dbReference type="EMBL" id="KB822720">
    <property type="protein sequence ID" value="ETN40186.1"/>
    <property type="molecule type" value="Genomic_DNA"/>
</dbReference>
<name>W2RUI4_CYPE1</name>
<dbReference type="AlphaFoldDB" id="W2RUI4"/>
<dbReference type="GeneID" id="19971801"/>
<dbReference type="InParanoid" id="W2RUI4"/>
<reference evidence="1 2" key="1">
    <citation type="submission" date="2013-03" db="EMBL/GenBank/DDBJ databases">
        <title>The Genome Sequence of Phialophora europaea CBS 101466.</title>
        <authorList>
            <consortium name="The Broad Institute Genomics Platform"/>
            <person name="Cuomo C."/>
            <person name="de Hoog S."/>
            <person name="Gorbushina A."/>
            <person name="Walker B."/>
            <person name="Young S.K."/>
            <person name="Zeng Q."/>
            <person name="Gargeya S."/>
            <person name="Fitzgerald M."/>
            <person name="Haas B."/>
            <person name="Abouelleil A."/>
            <person name="Allen A.W."/>
            <person name="Alvarado L."/>
            <person name="Arachchi H.M."/>
            <person name="Berlin A.M."/>
            <person name="Chapman S.B."/>
            <person name="Gainer-Dewar J."/>
            <person name="Goldberg J."/>
            <person name="Griggs A."/>
            <person name="Gujja S."/>
            <person name="Hansen M."/>
            <person name="Howarth C."/>
            <person name="Imamovic A."/>
            <person name="Ireland A."/>
            <person name="Larimer J."/>
            <person name="McCowan C."/>
            <person name="Murphy C."/>
            <person name="Pearson M."/>
            <person name="Poon T.W."/>
            <person name="Priest M."/>
            <person name="Roberts A."/>
            <person name="Saif S."/>
            <person name="Shea T."/>
            <person name="Sisk P."/>
            <person name="Sykes S."/>
            <person name="Wortman J."/>
            <person name="Nusbaum C."/>
            <person name="Birren B."/>
        </authorList>
    </citation>
    <scope>NUCLEOTIDE SEQUENCE [LARGE SCALE GENOMIC DNA]</scope>
    <source>
        <strain evidence="1 2">CBS 101466</strain>
    </source>
</reference>
<protein>
    <recommendedName>
        <fullName evidence="3">Alpha/beta hydrolase fold-3 domain-containing protein</fullName>
    </recommendedName>
</protein>
<evidence type="ECO:0000313" key="1">
    <source>
        <dbReference type="EMBL" id="ETN40186.1"/>
    </source>
</evidence>
<accession>W2RUI4</accession>
<dbReference type="HOGENOM" id="CLU_021214_0_0_1"/>
<dbReference type="InterPro" id="IPR029058">
    <property type="entry name" value="AB_hydrolase_fold"/>
</dbReference>
<evidence type="ECO:0000313" key="2">
    <source>
        <dbReference type="Proteomes" id="UP000030752"/>
    </source>
</evidence>
<gene>
    <name evidence="1" type="ORF">HMPREF1541_04462</name>
</gene>
<sequence length="377" mass="40961">MPLDQHVTQLAINYRLSPPSFDISSSKPVHRFPQPIHDVAVSFNYIISTILPALFRTSDSDAQDPNIYLAGSHIGGALATGLALSEPNVISAVAVHNAVVDWVSLDEYGTPNPAGKGKKPGGDPDSIAAAAQSLIASRTELFPTPSAYFDPFASPVLFLRAPGRDTPSTHAEALGLLDGLSDDTLTGIATEESAAHLITPPTTPTHEAANHDMSTYGPYDDDLPPFVPPTITPPLSPHDHDRRPVRRRKVLRRWPPVGNPESITLPRFQIFTTPPTDVQDGVGWLLHRQTEELSILLRRACFWGRETGYAEEQVGVTEVVPGQDGEDVATATAMGSWLAERMDEDGEAWARTQKLHDAVARSRRDEAADAQRGWRAT</sequence>
<dbReference type="VEuPathDB" id="FungiDB:HMPREF1541_04462"/>
<proteinExistence type="predicted"/>
<dbReference type="Gene3D" id="3.40.50.1820">
    <property type="entry name" value="alpha/beta hydrolase"/>
    <property type="match status" value="1"/>
</dbReference>
<keyword evidence="2" id="KW-1185">Reference proteome</keyword>
<dbReference type="OrthoDB" id="5396420at2759"/>
<dbReference type="Proteomes" id="UP000030752">
    <property type="component" value="Unassembled WGS sequence"/>
</dbReference>
<dbReference type="STRING" id="1220924.W2RUI4"/>